<evidence type="ECO:0000313" key="1">
    <source>
        <dbReference type="EMBL" id="KAJ2978250.1"/>
    </source>
</evidence>
<proteinExistence type="predicted"/>
<sequence>MRLCPAKLCSLSINTAAAKAQKRRVASSTARSASVSAHSNTESSLSGEAGGIPLRDMSQSQVSSMSMPSTTAPSAADDENSALFNLYYQYFHPSHPFVLPQKAFRVRMMHSAESSSLGQLANVMRYIGSFYRESFPQREEYQGLVDGRVIDGTAVDSVGGVVDGFTVQATLLLALAKSMCDDITGASELLALAIAQATSIGMNTSDFANAAAGLDPVLAESWRRTWWMIYLVDTNFAIIRWDFHQFLAGQAQEVDLPCDETQYSRLDIPTTSPSFEEYQNREYAIVEQTYSSFAYYIEASTVYLASLQASTQYESISHAERVCSDWEATIFSWFLMLPEKLRELPVKSTVSDQLMFQAHMMMHTSLAFIHRPLSSLQYDSAEERSSCRPPPPPLINTSANLIVSEHEMHSEKLFQAIRKQNQCLVLLPIRAVQLSPFIICMIACCTIAHLVACKVAFDAEETRAARSRIRVTLGTLKHYEDIWPRAKRMIKELKLIANDLLQTKTIRAPPPNLTSDNIFPTSEETIWASIMGEQWINTLESA</sequence>
<organism evidence="1 2">
    <name type="scientific">Zarea fungicola</name>
    <dbReference type="NCBI Taxonomy" id="93591"/>
    <lineage>
        <taxon>Eukaryota</taxon>
        <taxon>Fungi</taxon>
        <taxon>Dikarya</taxon>
        <taxon>Ascomycota</taxon>
        <taxon>Pezizomycotina</taxon>
        <taxon>Sordariomycetes</taxon>
        <taxon>Hypocreomycetidae</taxon>
        <taxon>Hypocreales</taxon>
        <taxon>Cordycipitaceae</taxon>
        <taxon>Zarea</taxon>
    </lineage>
</organism>
<keyword evidence="2" id="KW-1185">Reference proteome</keyword>
<name>A0ACC1NH00_9HYPO</name>
<dbReference type="EMBL" id="JANJQO010000394">
    <property type="protein sequence ID" value="KAJ2978250.1"/>
    <property type="molecule type" value="Genomic_DNA"/>
</dbReference>
<gene>
    <name evidence="1" type="ORF">NQ176_g3922</name>
</gene>
<accession>A0ACC1NH00</accession>
<dbReference type="Proteomes" id="UP001143910">
    <property type="component" value="Unassembled WGS sequence"/>
</dbReference>
<protein>
    <submittedName>
        <fullName evidence="1">Uncharacterized protein</fullName>
    </submittedName>
</protein>
<comment type="caution">
    <text evidence="1">The sequence shown here is derived from an EMBL/GenBank/DDBJ whole genome shotgun (WGS) entry which is preliminary data.</text>
</comment>
<evidence type="ECO:0000313" key="2">
    <source>
        <dbReference type="Proteomes" id="UP001143910"/>
    </source>
</evidence>
<reference evidence="1" key="1">
    <citation type="submission" date="2022-08" db="EMBL/GenBank/DDBJ databases">
        <title>Genome Sequence of Lecanicillium fungicola.</title>
        <authorList>
            <person name="Buettner E."/>
        </authorList>
    </citation>
    <scope>NUCLEOTIDE SEQUENCE</scope>
    <source>
        <strain evidence="1">Babe33</strain>
    </source>
</reference>